<sequence>MTAVTNTGLTVIMADEKNIESNIDNGKTVAHANDSESEASNVNENHAEPTNSDEISPSEKANIPSMENAKNETMAEQSEVEEKKGSQFPEVNEDSAEDEINYGISKPEQSKTALLDSPLVIEGKRQRTSVSRLVATADPLYKRAKTAGAVGNGTPLGDIEFINFNLSKEGVDVLIPLHKICFGSPGTASMRKRDLRRFNGYPFSEETAEFQKKKNQLLKYTREEVSRIRRYFGLDRAASKEDEVMAILRFLRLPEDHGKKVPVSRKRGAKNRKRKKSDSRSAKKAKHQESDDENRTKSENSHASEDNAASGGEDSSAEQETRKKKEAPKKMELSRAGRKKQLKKAMIAIKKKRPDAKEKGTTPLSDEGTRQDDKDSGRWGQGGPTDEELNAAIHDLLHSVDLGQYTMKQMVQEIGEKFPKLNMEVHKSALKERVKTALNEMDGEA</sequence>
<keyword evidence="3" id="KW-0238">DNA-binding</keyword>
<dbReference type="Pfam" id="PF08766">
    <property type="entry name" value="DEK_C"/>
    <property type="match status" value="1"/>
</dbReference>
<feature type="domain" description="DEK-C" evidence="6">
    <location>
        <begin position="383"/>
        <end position="439"/>
    </location>
</feature>
<evidence type="ECO:0000259" key="6">
    <source>
        <dbReference type="PROSITE" id="PS51998"/>
    </source>
</evidence>
<protein>
    <recommendedName>
        <fullName evidence="6">DEK-C domain-containing protein</fullName>
    </recommendedName>
</protein>
<feature type="region of interest" description="Disordered" evidence="5">
    <location>
        <begin position="16"/>
        <end position="96"/>
    </location>
</feature>
<keyword evidence="8" id="KW-1185">Reference proteome</keyword>
<dbReference type="EMBL" id="JBGFUD010000606">
    <property type="protein sequence ID" value="MFH4974880.1"/>
    <property type="molecule type" value="Genomic_DNA"/>
</dbReference>
<dbReference type="Proteomes" id="UP001608902">
    <property type="component" value="Unassembled WGS sequence"/>
</dbReference>
<comment type="caution">
    <text evidence="7">The sequence shown here is derived from an EMBL/GenBank/DDBJ whole genome shotgun (WGS) entry which is preliminary data.</text>
</comment>
<feature type="compositionally biased region" description="Basic residues" evidence="5">
    <location>
        <begin position="260"/>
        <end position="286"/>
    </location>
</feature>
<dbReference type="Gene3D" id="1.10.10.60">
    <property type="entry name" value="Homeodomain-like"/>
    <property type="match status" value="1"/>
</dbReference>
<evidence type="ECO:0000256" key="5">
    <source>
        <dbReference type="SAM" id="MobiDB-lite"/>
    </source>
</evidence>
<gene>
    <name evidence="7" type="ORF">AB6A40_001589</name>
</gene>
<evidence type="ECO:0000313" key="8">
    <source>
        <dbReference type="Proteomes" id="UP001608902"/>
    </source>
</evidence>
<feature type="compositionally biased region" description="Basic and acidic residues" evidence="5">
    <location>
        <begin position="319"/>
        <end position="335"/>
    </location>
</feature>
<dbReference type="SUPFAM" id="SSF109715">
    <property type="entry name" value="DEK C-terminal domain"/>
    <property type="match status" value="1"/>
</dbReference>
<dbReference type="GO" id="GO:0005634">
    <property type="term" value="C:nucleus"/>
    <property type="evidence" value="ECO:0007669"/>
    <property type="project" value="UniProtKB-SubCell"/>
</dbReference>
<evidence type="ECO:0000256" key="4">
    <source>
        <dbReference type="ARBA" id="ARBA00023242"/>
    </source>
</evidence>
<comment type="subcellular location">
    <subcellularLocation>
        <location evidence="1">Nucleus</location>
    </subcellularLocation>
</comment>
<feature type="compositionally biased region" description="Basic and acidic residues" evidence="5">
    <location>
        <begin position="287"/>
        <end position="305"/>
    </location>
</feature>
<dbReference type="InterPro" id="IPR044198">
    <property type="entry name" value="DEK"/>
</dbReference>
<feature type="region of interest" description="Disordered" evidence="5">
    <location>
        <begin position="259"/>
        <end position="387"/>
    </location>
</feature>
<dbReference type="PANTHER" id="PTHR13468">
    <property type="entry name" value="DEK PROTEIN"/>
    <property type="match status" value="1"/>
</dbReference>
<evidence type="ECO:0000313" key="7">
    <source>
        <dbReference type="EMBL" id="MFH4974880.1"/>
    </source>
</evidence>
<reference evidence="7 8" key="1">
    <citation type="submission" date="2024-08" db="EMBL/GenBank/DDBJ databases">
        <title>Gnathostoma spinigerum genome.</title>
        <authorList>
            <person name="Gonzalez-Bertolin B."/>
            <person name="Monzon S."/>
            <person name="Zaballos A."/>
            <person name="Jimenez P."/>
            <person name="Dekumyoy P."/>
            <person name="Varona S."/>
            <person name="Cuesta I."/>
            <person name="Sumanam S."/>
            <person name="Adisakwattana P."/>
            <person name="Gasser R.B."/>
            <person name="Hernandez-Gonzalez A."/>
            <person name="Young N.D."/>
            <person name="Perteguer M.J."/>
        </authorList>
    </citation>
    <scope>NUCLEOTIDE SEQUENCE [LARGE SCALE GENOMIC DNA]</scope>
    <source>
        <strain evidence="7">AL3</strain>
        <tissue evidence="7">Liver</tissue>
    </source>
</reference>
<keyword evidence="4" id="KW-0539">Nucleus</keyword>
<dbReference type="PANTHER" id="PTHR13468:SF1">
    <property type="entry name" value="PROTEIN DEK"/>
    <property type="match status" value="1"/>
</dbReference>
<accession>A0ABD6EEW9</accession>
<dbReference type="AlphaFoldDB" id="A0ABD6EEW9"/>
<proteinExistence type="predicted"/>
<dbReference type="GO" id="GO:0003677">
    <property type="term" value="F:DNA binding"/>
    <property type="evidence" value="ECO:0007669"/>
    <property type="project" value="UniProtKB-KW"/>
</dbReference>
<organism evidence="7 8">
    <name type="scientific">Gnathostoma spinigerum</name>
    <dbReference type="NCBI Taxonomy" id="75299"/>
    <lineage>
        <taxon>Eukaryota</taxon>
        <taxon>Metazoa</taxon>
        <taxon>Ecdysozoa</taxon>
        <taxon>Nematoda</taxon>
        <taxon>Chromadorea</taxon>
        <taxon>Rhabditida</taxon>
        <taxon>Spirurina</taxon>
        <taxon>Gnathostomatomorpha</taxon>
        <taxon>Gnathostomatoidea</taxon>
        <taxon>Gnathostomatidae</taxon>
        <taxon>Gnathostoma</taxon>
    </lineage>
</organism>
<feature type="compositionally biased region" description="Polar residues" evidence="5">
    <location>
        <begin position="38"/>
        <end position="55"/>
    </location>
</feature>
<dbReference type="InterPro" id="IPR014876">
    <property type="entry name" value="DEK_C"/>
</dbReference>
<evidence type="ECO:0000256" key="1">
    <source>
        <dbReference type="ARBA" id="ARBA00004123"/>
    </source>
</evidence>
<name>A0ABD6EEW9_9BILA</name>
<evidence type="ECO:0000256" key="2">
    <source>
        <dbReference type="ARBA" id="ARBA00022853"/>
    </source>
</evidence>
<feature type="compositionally biased region" description="Basic and acidic residues" evidence="5">
    <location>
        <begin position="367"/>
        <end position="377"/>
    </location>
</feature>
<evidence type="ECO:0000256" key="3">
    <source>
        <dbReference type="ARBA" id="ARBA00023125"/>
    </source>
</evidence>
<dbReference type="GO" id="GO:0006325">
    <property type="term" value="P:chromatin organization"/>
    <property type="evidence" value="ECO:0007669"/>
    <property type="project" value="UniProtKB-KW"/>
</dbReference>
<keyword evidence="2" id="KW-0156">Chromatin regulator</keyword>
<dbReference type="PROSITE" id="PS51998">
    <property type="entry name" value="DEK_C"/>
    <property type="match status" value="1"/>
</dbReference>
<feature type="compositionally biased region" description="Basic residues" evidence="5">
    <location>
        <begin position="336"/>
        <end position="354"/>
    </location>
</feature>